<sequence>MTDAVIVSTARTAVGKAGRGSLNLTHGATMGGHVARAVVDRAGIDPAMIEDSVWGCGYPEAATGGNIARQVVIRAGLPNTIAGTTINRFCASGLQAISMAANSIKQDGVRVALAGGVESISLVQPPVRHSREAWIEANMPDLYMPMIDTADIVAARYGISREAQDEMSLLSQQRTAAAQEAGLFDDEIVPMDVTMAVTDRETKEVSHKQVTLAKDECNRPMTTLDGLSKLKPVQGEGKFITAGNASQLSDGASAMVVMSGKEAEKAGLEPLGAFRGFSVAGCEPDEMGIGPVYAIPRLLERHGLKVSDIDLWELNEAFASQALYCRNRLGIDPEIFNVNGGSIAVGHPFGMTGARLAGHLLLEGKRRGAKLGVVSMCIGGGMGAAGLFEIY</sequence>
<dbReference type="OrthoDB" id="9764638at2"/>
<protein>
    <recommendedName>
        <fullName evidence="11">acetyl-CoA C-acyltransferase</fullName>
        <ecNumber evidence="11">2.3.1.16</ecNumber>
    </recommendedName>
</protein>
<keyword evidence="18" id="KW-1185">Reference proteome</keyword>
<evidence type="ECO:0000256" key="8">
    <source>
        <dbReference type="ARBA" id="ARBA00023098"/>
    </source>
</evidence>
<feature type="active site" description="Acyl-thioester intermediate" evidence="13">
    <location>
        <position position="90"/>
    </location>
</feature>
<dbReference type="RefSeq" id="WP_127750571.1">
    <property type="nucleotide sequence ID" value="NZ_CP033219.1"/>
</dbReference>
<dbReference type="Pfam" id="PF00108">
    <property type="entry name" value="Thiolase_N"/>
    <property type="match status" value="1"/>
</dbReference>
<comment type="similarity">
    <text evidence="3 14">Belongs to the thiolase-like superfamily. Thiolase family.</text>
</comment>
<evidence type="ECO:0000259" key="15">
    <source>
        <dbReference type="Pfam" id="PF00108"/>
    </source>
</evidence>
<evidence type="ECO:0000256" key="3">
    <source>
        <dbReference type="ARBA" id="ARBA00010982"/>
    </source>
</evidence>
<dbReference type="InterPro" id="IPR020616">
    <property type="entry name" value="Thiolase_N"/>
</dbReference>
<dbReference type="EMBL" id="CP033219">
    <property type="protein sequence ID" value="AZV79985.1"/>
    <property type="molecule type" value="Genomic_DNA"/>
</dbReference>
<dbReference type="InterPro" id="IPR020610">
    <property type="entry name" value="Thiolase_AS"/>
</dbReference>
<comment type="pathway">
    <text evidence="12">Metabolic intermediate biosynthesis; (R)-mevalonate biosynthesis; (R)-mevalonate from acetyl-CoA: step 1/3.</text>
</comment>
<dbReference type="GO" id="GO:0003988">
    <property type="term" value="F:acetyl-CoA C-acyltransferase activity"/>
    <property type="evidence" value="ECO:0007669"/>
    <property type="project" value="UniProtKB-EC"/>
</dbReference>
<evidence type="ECO:0000256" key="10">
    <source>
        <dbReference type="ARBA" id="ARBA00023315"/>
    </source>
</evidence>
<dbReference type="GO" id="GO:0006635">
    <property type="term" value="P:fatty acid beta-oxidation"/>
    <property type="evidence" value="ECO:0007669"/>
    <property type="project" value="TreeGrafter"/>
</dbReference>
<keyword evidence="10 14" id="KW-0012">Acyltransferase</keyword>
<keyword evidence="7" id="KW-0809">Transit peptide</keyword>
<proteinExistence type="inferred from homology"/>
<dbReference type="EC" id="2.3.1.16" evidence="11"/>
<dbReference type="SUPFAM" id="SSF53901">
    <property type="entry name" value="Thiolase-like"/>
    <property type="match status" value="2"/>
</dbReference>
<evidence type="ECO:0000259" key="16">
    <source>
        <dbReference type="Pfam" id="PF02803"/>
    </source>
</evidence>
<dbReference type="PANTHER" id="PTHR43853:SF8">
    <property type="entry name" value="3-KETOACYL-COA THIOLASE, PEROXISOMAL"/>
    <property type="match status" value="1"/>
</dbReference>
<dbReference type="Pfam" id="PF02803">
    <property type="entry name" value="Thiolase_C"/>
    <property type="match status" value="1"/>
</dbReference>
<dbReference type="PROSITE" id="PS00098">
    <property type="entry name" value="THIOLASE_1"/>
    <property type="match status" value="1"/>
</dbReference>
<gene>
    <name evidence="17" type="ORF">EBB79_20265</name>
</gene>
<evidence type="ECO:0000256" key="13">
    <source>
        <dbReference type="PIRSR" id="PIRSR000429-1"/>
    </source>
</evidence>
<dbReference type="PANTHER" id="PTHR43853">
    <property type="entry name" value="3-KETOACYL-COA THIOLASE, PEROXISOMAL"/>
    <property type="match status" value="1"/>
</dbReference>
<dbReference type="InterPro" id="IPR016039">
    <property type="entry name" value="Thiolase-like"/>
</dbReference>
<dbReference type="KEGG" id="sedi:EBB79_20265"/>
<dbReference type="GO" id="GO:0005737">
    <property type="term" value="C:cytoplasm"/>
    <property type="evidence" value="ECO:0007669"/>
    <property type="project" value="UniProtKB-ARBA"/>
</dbReference>
<evidence type="ECO:0000256" key="14">
    <source>
        <dbReference type="RuleBase" id="RU003557"/>
    </source>
</evidence>
<reference evidence="17 18" key="1">
    <citation type="submission" date="2018-10" db="EMBL/GenBank/DDBJ databases">
        <title>Parasedimentitalea marina sp. nov., a psychrophilic bacterium isolated from deep seawater of the New Britain Trench.</title>
        <authorList>
            <person name="Cao J."/>
        </authorList>
    </citation>
    <scope>NUCLEOTIDE SEQUENCE [LARGE SCALE GENOMIC DNA]</scope>
    <source>
        <strain evidence="17 18">W43</strain>
    </source>
</reference>
<keyword evidence="5" id="KW-0583">PHB biosynthesis</keyword>
<keyword evidence="9" id="KW-0576">Peroxisome</keyword>
<evidence type="ECO:0000256" key="1">
    <source>
        <dbReference type="ARBA" id="ARBA00004275"/>
    </source>
</evidence>
<dbReference type="FunFam" id="3.40.47.10:FF:000010">
    <property type="entry name" value="Acetyl-CoA acetyltransferase (Thiolase)"/>
    <property type="match status" value="1"/>
</dbReference>
<evidence type="ECO:0000256" key="11">
    <source>
        <dbReference type="ARBA" id="ARBA00024073"/>
    </source>
</evidence>
<evidence type="ECO:0000256" key="4">
    <source>
        <dbReference type="ARBA" id="ARBA00022679"/>
    </source>
</evidence>
<dbReference type="CDD" id="cd00751">
    <property type="entry name" value="thiolase"/>
    <property type="match status" value="1"/>
</dbReference>
<feature type="active site" description="Proton acceptor" evidence="13">
    <location>
        <position position="377"/>
    </location>
</feature>
<dbReference type="GO" id="GO:0042619">
    <property type="term" value="P:poly-hydroxybutyrate biosynthetic process"/>
    <property type="evidence" value="ECO:0007669"/>
    <property type="project" value="UniProtKB-KW"/>
</dbReference>
<organism evidence="17 18">
    <name type="scientific">Parasedimentitalea marina</name>
    <dbReference type="NCBI Taxonomy" id="2483033"/>
    <lineage>
        <taxon>Bacteria</taxon>
        <taxon>Pseudomonadati</taxon>
        <taxon>Pseudomonadota</taxon>
        <taxon>Alphaproteobacteria</taxon>
        <taxon>Rhodobacterales</taxon>
        <taxon>Paracoccaceae</taxon>
        <taxon>Parasedimentitalea</taxon>
    </lineage>
</organism>
<evidence type="ECO:0000256" key="6">
    <source>
        <dbReference type="ARBA" id="ARBA00022832"/>
    </source>
</evidence>
<dbReference type="Gene3D" id="3.40.47.10">
    <property type="match status" value="1"/>
</dbReference>
<feature type="domain" description="Thiolase C-terminal" evidence="16">
    <location>
        <begin position="269"/>
        <end position="389"/>
    </location>
</feature>
<evidence type="ECO:0000256" key="7">
    <source>
        <dbReference type="ARBA" id="ARBA00022946"/>
    </source>
</evidence>
<evidence type="ECO:0000313" key="17">
    <source>
        <dbReference type="EMBL" id="AZV79985.1"/>
    </source>
</evidence>
<feature type="domain" description="Thiolase N-terminal" evidence="15">
    <location>
        <begin position="5"/>
        <end position="259"/>
    </location>
</feature>
<dbReference type="InterPro" id="IPR002155">
    <property type="entry name" value="Thiolase"/>
</dbReference>
<keyword evidence="6" id="KW-0276">Fatty acid metabolism</keyword>
<keyword evidence="8" id="KW-0443">Lipid metabolism</keyword>
<accession>A0A3T0N7M3</accession>
<feature type="active site" description="Proton acceptor" evidence="13">
    <location>
        <position position="347"/>
    </location>
</feature>
<dbReference type="PROSITE" id="PS00737">
    <property type="entry name" value="THIOLASE_2"/>
    <property type="match status" value="1"/>
</dbReference>
<dbReference type="AlphaFoldDB" id="A0A3T0N7M3"/>
<dbReference type="Proteomes" id="UP000283063">
    <property type="component" value="Chromosome"/>
</dbReference>
<dbReference type="InterPro" id="IPR050215">
    <property type="entry name" value="Thiolase-like_sf_Thiolase"/>
</dbReference>
<evidence type="ECO:0000256" key="5">
    <source>
        <dbReference type="ARBA" id="ARBA00022752"/>
    </source>
</evidence>
<comment type="subcellular location">
    <subcellularLocation>
        <location evidence="1">Peroxisome</location>
    </subcellularLocation>
</comment>
<dbReference type="InterPro" id="IPR020615">
    <property type="entry name" value="Thiolase_acyl_enz_int_AS"/>
</dbReference>
<dbReference type="InterPro" id="IPR020617">
    <property type="entry name" value="Thiolase_C"/>
</dbReference>
<comment type="pathway">
    <text evidence="2">Lipid metabolism.</text>
</comment>
<evidence type="ECO:0000313" key="18">
    <source>
        <dbReference type="Proteomes" id="UP000283063"/>
    </source>
</evidence>
<evidence type="ECO:0000256" key="2">
    <source>
        <dbReference type="ARBA" id="ARBA00005189"/>
    </source>
</evidence>
<dbReference type="InterPro" id="IPR020613">
    <property type="entry name" value="Thiolase_CS"/>
</dbReference>
<dbReference type="PIRSF" id="PIRSF000429">
    <property type="entry name" value="Ac-CoA_Ac_transf"/>
    <property type="match status" value="1"/>
</dbReference>
<dbReference type="PROSITE" id="PS00099">
    <property type="entry name" value="THIOLASE_3"/>
    <property type="match status" value="1"/>
</dbReference>
<dbReference type="NCBIfam" id="TIGR01930">
    <property type="entry name" value="AcCoA-C-Actrans"/>
    <property type="match status" value="1"/>
</dbReference>
<evidence type="ECO:0000256" key="9">
    <source>
        <dbReference type="ARBA" id="ARBA00023140"/>
    </source>
</evidence>
<evidence type="ECO:0000256" key="12">
    <source>
        <dbReference type="ARBA" id="ARBA00037924"/>
    </source>
</evidence>
<keyword evidence="4 14" id="KW-0808">Transferase</keyword>
<dbReference type="GO" id="GO:0010124">
    <property type="term" value="P:phenylacetate catabolic process"/>
    <property type="evidence" value="ECO:0007669"/>
    <property type="project" value="TreeGrafter"/>
</dbReference>
<name>A0A3T0N7M3_9RHOB</name>